<dbReference type="AlphaFoldDB" id="A0A4R5VD60"/>
<feature type="signal peptide" evidence="1">
    <location>
        <begin position="1"/>
        <end position="35"/>
    </location>
</feature>
<evidence type="ECO:0000313" key="3">
    <source>
        <dbReference type="Proteomes" id="UP000295301"/>
    </source>
</evidence>
<accession>A0A4R5VD60</accession>
<proteinExistence type="predicted"/>
<keyword evidence="3" id="KW-1185">Reference proteome</keyword>
<gene>
    <name evidence="2" type="ORF">E1832_07440</name>
</gene>
<evidence type="ECO:0000256" key="1">
    <source>
        <dbReference type="SAM" id="SignalP"/>
    </source>
</evidence>
<reference evidence="2 3" key="1">
    <citation type="submission" date="2019-03" db="EMBL/GenBank/DDBJ databases">
        <title>Ruegeria lutea sp. nov., a novel strain, isolated from marine sediment, the Masan Bay, South Korea.</title>
        <authorList>
            <person name="Kim J."/>
            <person name="Kim D.-Y."/>
            <person name="Lee S.-S."/>
        </authorList>
    </citation>
    <scope>NUCLEOTIDE SEQUENCE [LARGE SCALE GENOMIC DNA]</scope>
    <source>
        <strain evidence="2 3">318-1</strain>
    </source>
</reference>
<dbReference type="Proteomes" id="UP000295301">
    <property type="component" value="Unassembled WGS sequence"/>
</dbReference>
<sequence length="115" mass="12569">MVYRHERSGAGTGACPRPVALAMVLVMLLSQGARAEPLAPAPAASPLPPHAELRFCYYAGLAYSAGALITIDTPIRREVVTDRPRKAFRCAKDEAAQGRYVWRETDPDEGDPFRD</sequence>
<dbReference type="EMBL" id="SMUV01000058">
    <property type="protein sequence ID" value="TDK50233.1"/>
    <property type="molecule type" value="Genomic_DNA"/>
</dbReference>
<protein>
    <submittedName>
        <fullName evidence="2">Uncharacterized protein</fullName>
    </submittedName>
</protein>
<comment type="caution">
    <text evidence="2">The sequence shown here is derived from an EMBL/GenBank/DDBJ whole genome shotgun (WGS) entry which is preliminary data.</text>
</comment>
<feature type="chain" id="PRO_5020712474" evidence="1">
    <location>
        <begin position="36"/>
        <end position="115"/>
    </location>
</feature>
<evidence type="ECO:0000313" key="2">
    <source>
        <dbReference type="EMBL" id="TDK50233.1"/>
    </source>
</evidence>
<organism evidence="2 3">
    <name type="scientific">Antarcticimicrobium luteum</name>
    <dbReference type="NCBI Taxonomy" id="2547397"/>
    <lineage>
        <taxon>Bacteria</taxon>
        <taxon>Pseudomonadati</taxon>
        <taxon>Pseudomonadota</taxon>
        <taxon>Alphaproteobacteria</taxon>
        <taxon>Rhodobacterales</taxon>
        <taxon>Paracoccaceae</taxon>
        <taxon>Antarcticimicrobium</taxon>
    </lineage>
</organism>
<keyword evidence="1" id="KW-0732">Signal</keyword>
<dbReference type="RefSeq" id="WP_165978828.1">
    <property type="nucleotide sequence ID" value="NZ_SMUV01000058.1"/>
</dbReference>
<name>A0A4R5VD60_9RHOB</name>